<dbReference type="AlphaFoldDB" id="A0AAE1GU98"/>
<dbReference type="Pfam" id="PF12937">
    <property type="entry name" value="F-box-like"/>
    <property type="match status" value="1"/>
</dbReference>
<feature type="region of interest" description="Disordered" evidence="1">
    <location>
        <begin position="483"/>
        <end position="513"/>
    </location>
</feature>
<reference evidence="3" key="1">
    <citation type="submission" date="2021-07" db="EMBL/GenBank/DDBJ databases">
        <authorList>
            <person name="Catto M.A."/>
            <person name="Jacobson A."/>
            <person name="Kennedy G."/>
            <person name="Labadie P."/>
            <person name="Hunt B.G."/>
            <person name="Srinivasan R."/>
        </authorList>
    </citation>
    <scope>NUCLEOTIDE SEQUENCE</scope>
    <source>
        <strain evidence="3">PL_HMW_Pooled</strain>
        <tissue evidence="3">Head</tissue>
    </source>
</reference>
<keyword evidence="4" id="KW-1185">Reference proteome</keyword>
<evidence type="ECO:0000313" key="4">
    <source>
        <dbReference type="Proteomes" id="UP001219518"/>
    </source>
</evidence>
<gene>
    <name evidence="3" type="ORF">KUF71_019397</name>
</gene>
<protein>
    <submittedName>
        <fullName evidence="3">Neurofilament heavy polypeptide</fullName>
    </submittedName>
</protein>
<evidence type="ECO:0000256" key="1">
    <source>
        <dbReference type="SAM" id="MobiDB-lite"/>
    </source>
</evidence>
<feature type="region of interest" description="Disordered" evidence="1">
    <location>
        <begin position="529"/>
        <end position="619"/>
    </location>
</feature>
<evidence type="ECO:0000313" key="3">
    <source>
        <dbReference type="EMBL" id="KAK3909342.1"/>
    </source>
</evidence>
<dbReference type="EMBL" id="JAHWGI010000098">
    <property type="protein sequence ID" value="KAK3909342.1"/>
    <property type="molecule type" value="Genomic_DNA"/>
</dbReference>
<accession>A0AAE1GU98</accession>
<evidence type="ECO:0000259" key="2">
    <source>
        <dbReference type="PROSITE" id="PS50181"/>
    </source>
</evidence>
<feature type="compositionally biased region" description="Low complexity" evidence="1">
    <location>
        <begin position="483"/>
        <end position="505"/>
    </location>
</feature>
<reference evidence="3" key="2">
    <citation type="journal article" date="2023" name="BMC Genomics">
        <title>Pest status, molecular evolution, and epigenetic factors derived from the genome assembly of Frankliniella fusca, a thysanopteran phytovirus vector.</title>
        <authorList>
            <person name="Catto M.A."/>
            <person name="Labadie P.E."/>
            <person name="Jacobson A.L."/>
            <person name="Kennedy G.G."/>
            <person name="Srinivasan R."/>
            <person name="Hunt B.G."/>
        </authorList>
    </citation>
    <scope>NUCLEOTIDE SEQUENCE</scope>
    <source>
        <strain evidence="3">PL_HMW_Pooled</strain>
    </source>
</reference>
<dbReference type="SUPFAM" id="SSF52047">
    <property type="entry name" value="RNI-like"/>
    <property type="match status" value="1"/>
</dbReference>
<dbReference type="SMART" id="SM00256">
    <property type="entry name" value="FBOX"/>
    <property type="match status" value="1"/>
</dbReference>
<name>A0AAE1GU98_9NEOP</name>
<dbReference type="Proteomes" id="UP001219518">
    <property type="component" value="Unassembled WGS sequence"/>
</dbReference>
<organism evidence="3 4">
    <name type="scientific">Frankliniella fusca</name>
    <dbReference type="NCBI Taxonomy" id="407009"/>
    <lineage>
        <taxon>Eukaryota</taxon>
        <taxon>Metazoa</taxon>
        <taxon>Ecdysozoa</taxon>
        <taxon>Arthropoda</taxon>
        <taxon>Hexapoda</taxon>
        <taxon>Insecta</taxon>
        <taxon>Pterygota</taxon>
        <taxon>Neoptera</taxon>
        <taxon>Paraneoptera</taxon>
        <taxon>Thysanoptera</taxon>
        <taxon>Terebrantia</taxon>
        <taxon>Thripoidea</taxon>
        <taxon>Thripidae</taxon>
        <taxon>Frankliniella</taxon>
    </lineage>
</organism>
<dbReference type="PANTHER" id="PTHR38926:SF5">
    <property type="entry name" value="F-BOX AND LEUCINE-RICH REPEAT PROTEIN 6"/>
    <property type="match status" value="1"/>
</dbReference>
<sequence length="1046" mass="108755">MESSGPGPGVKSVPAGAGTTATLSRRLYLSLETVKAQMKASAGSRLNELTRLTAPQVPWQCVAQMKNPVVCRRATEAISKALGDAVQSTADLAAAAVEQAVGDAAKAILAPGTSDLVHQVVEQTATLSCPEALELISKMTGSAGRSSGPLQDKVETALETVLLESYQKAVSAISHYVLQQAVEMVLQTSVMPSLLSKVMDSFGNQLLDVIQSDVVRPALHPTTRERTRNVARAAAAETVNKCLTQAMSRNGPVRVLCVGPSAAAAAAAAQPGGAGGVRKLEKGVFSAASARVPPTCRQSLSFKPPPPTTATRDLTEEMTVQEGIPPGLLTPDTTPDDVDGQATATVFIPNEDSSAWKTFSVTMPAATGPSGVPVTVVPVACDPPPLALKNASPAPSPAKAVRPPFPGITPISWMKGKAVAKRLKMDPQAQAVTSAAPASAPATVQAPATASASTPALASAPASTQAPATASVLTPASASDLASTQAPASAQAPATASALTPAPASDGASAQAPATASILTPASASDLASTQAPASAQAPATASALTPAPASDGASAQAPATASASTPASASAPAESSAPASAQAPAPASASAPASAQASALASTPTSSPDPDALAPSTAPAAAQVPAFSTTIASLPDEILVRVLQHVEPLVRLTLCRLVCRRWRDLCSGEAMWRREQLRYEARNKSKFSRVLRLAPQLAFVDCERLSRKGPRRAPSDVPRHVTRALLETPCRVRGLRLATLDLDPEYVISVLERHAPTLEELHLIVDADLVDLSAPHTPCLVLHTIDHMPALRRLSLTGDFPIEYNFGPRPLGAPPRALEHLDLSGYTSCSPHTACSLLQAHHATLCRVVLQRAGVEELIDASLCSNLVDLTVPCRVLAQYAPASLHTVCRLTLTGSAHVLDLLSPAGAAAVRRDLHRSFMLPSLEELVLDGVTTPGDIPKMVHSTFQDIRELTFRATKMGGNDMIGLLQEMPALEAVAFEREPQLSEGVLITLPHLGLNMKRIRIYKSLVCSPGVCWKPTFKFLSHFFPKADIQMDHVCGCDAKV</sequence>
<dbReference type="InterPro" id="IPR001810">
    <property type="entry name" value="F-box_dom"/>
</dbReference>
<dbReference type="InterPro" id="IPR032675">
    <property type="entry name" value="LRR_dom_sf"/>
</dbReference>
<comment type="caution">
    <text evidence="3">The sequence shown here is derived from an EMBL/GenBank/DDBJ whole genome shotgun (WGS) entry which is preliminary data.</text>
</comment>
<dbReference type="Gene3D" id="3.80.10.10">
    <property type="entry name" value="Ribonuclease Inhibitor"/>
    <property type="match status" value="1"/>
</dbReference>
<dbReference type="InterPro" id="IPR036047">
    <property type="entry name" value="F-box-like_dom_sf"/>
</dbReference>
<dbReference type="Gene3D" id="1.20.1280.50">
    <property type="match status" value="1"/>
</dbReference>
<proteinExistence type="predicted"/>
<feature type="domain" description="F-box" evidence="2">
    <location>
        <begin position="629"/>
        <end position="676"/>
    </location>
</feature>
<dbReference type="PROSITE" id="PS50181">
    <property type="entry name" value="FBOX"/>
    <property type="match status" value="1"/>
</dbReference>
<dbReference type="PANTHER" id="PTHR38926">
    <property type="entry name" value="F-BOX DOMAIN CONTAINING PROTEIN, EXPRESSED"/>
    <property type="match status" value="1"/>
</dbReference>
<dbReference type="SUPFAM" id="SSF81383">
    <property type="entry name" value="F-box domain"/>
    <property type="match status" value="1"/>
</dbReference>